<name>B9SUJ9_RICCO</name>
<dbReference type="Proteomes" id="UP000008311">
    <property type="component" value="Unassembled WGS sequence"/>
</dbReference>
<keyword evidence="2" id="KW-1185">Reference proteome</keyword>
<reference evidence="2" key="1">
    <citation type="journal article" date="2010" name="Nat. Biotechnol.">
        <title>Draft genome sequence of the oilseed species Ricinus communis.</title>
        <authorList>
            <person name="Chan A.P."/>
            <person name="Crabtree J."/>
            <person name="Zhao Q."/>
            <person name="Lorenzi H."/>
            <person name="Orvis J."/>
            <person name="Puiu D."/>
            <person name="Melake-Berhan A."/>
            <person name="Jones K.M."/>
            <person name="Redman J."/>
            <person name="Chen G."/>
            <person name="Cahoon E.B."/>
            <person name="Gedil M."/>
            <person name="Stanke M."/>
            <person name="Haas B.J."/>
            <person name="Wortman J.R."/>
            <person name="Fraser-Liggett C.M."/>
            <person name="Ravel J."/>
            <person name="Rabinowicz P.D."/>
        </authorList>
    </citation>
    <scope>NUCLEOTIDE SEQUENCE [LARGE SCALE GENOMIC DNA]</scope>
    <source>
        <strain evidence="2">cv. Hale</strain>
    </source>
</reference>
<accession>B9SUJ9</accession>
<dbReference type="EMBL" id="EQ974148">
    <property type="protein sequence ID" value="EEF32710.1"/>
    <property type="molecule type" value="Genomic_DNA"/>
</dbReference>
<organism evidence="1 2">
    <name type="scientific">Ricinus communis</name>
    <name type="common">Castor bean</name>
    <dbReference type="NCBI Taxonomy" id="3988"/>
    <lineage>
        <taxon>Eukaryota</taxon>
        <taxon>Viridiplantae</taxon>
        <taxon>Streptophyta</taxon>
        <taxon>Embryophyta</taxon>
        <taxon>Tracheophyta</taxon>
        <taxon>Spermatophyta</taxon>
        <taxon>Magnoliopsida</taxon>
        <taxon>eudicotyledons</taxon>
        <taxon>Gunneridae</taxon>
        <taxon>Pentapetalae</taxon>
        <taxon>rosids</taxon>
        <taxon>fabids</taxon>
        <taxon>Malpighiales</taxon>
        <taxon>Euphorbiaceae</taxon>
        <taxon>Acalyphoideae</taxon>
        <taxon>Acalypheae</taxon>
        <taxon>Ricinus</taxon>
    </lineage>
</organism>
<sequence length="117" mass="12706">MEVILHWIKGGISRGARGHGARGRGYHVVKLEDVDQPHKYSSSSLLPESMVHESIMGEEGQDDFDSEGAILDSHIVALPLHYALPSVVGVSLALCCTSSSSPVLHLLLLLQSYLFLQ</sequence>
<dbReference type="InParanoid" id="B9SUJ9"/>
<proteinExistence type="predicted"/>
<dbReference type="AlphaFoldDB" id="B9SUJ9"/>
<gene>
    <name evidence="1" type="ORF">RCOM_0857120</name>
</gene>
<evidence type="ECO:0000313" key="2">
    <source>
        <dbReference type="Proteomes" id="UP000008311"/>
    </source>
</evidence>
<evidence type="ECO:0000313" key="1">
    <source>
        <dbReference type="EMBL" id="EEF32710.1"/>
    </source>
</evidence>
<protein>
    <submittedName>
        <fullName evidence="1">Uncharacterized protein</fullName>
    </submittedName>
</protein>